<dbReference type="InterPro" id="IPR008909">
    <property type="entry name" value="DALR_anticod-bd"/>
</dbReference>
<dbReference type="SUPFAM" id="SSF109604">
    <property type="entry name" value="HD-domain/PDEase-like"/>
    <property type="match status" value="1"/>
</dbReference>
<keyword evidence="3 10" id="KW-0963">Cytoplasm</keyword>
<keyword evidence="5 10" id="KW-0547">Nucleotide-binding</keyword>
<dbReference type="PANTHER" id="PTHR30075:SF2">
    <property type="entry name" value="GLYCINE--TRNA LIGASE, CHLOROPLASTIC_MITOCHONDRIAL 2"/>
    <property type="match status" value="1"/>
</dbReference>
<dbReference type="EMBL" id="CP061800">
    <property type="protein sequence ID" value="QTA89459.1"/>
    <property type="molecule type" value="Genomic_DNA"/>
</dbReference>
<evidence type="ECO:0000256" key="1">
    <source>
        <dbReference type="ARBA" id="ARBA00004496"/>
    </source>
</evidence>
<keyword evidence="8 10" id="KW-0030">Aminoacyl-tRNA synthetase</keyword>
<organism evidence="12 13">
    <name type="scientific">Desulfonema magnum</name>
    <dbReference type="NCBI Taxonomy" id="45655"/>
    <lineage>
        <taxon>Bacteria</taxon>
        <taxon>Pseudomonadati</taxon>
        <taxon>Thermodesulfobacteriota</taxon>
        <taxon>Desulfobacteria</taxon>
        <taxon>Desulfobacterales</taxon>
        <taxon>Desulfococcaceae</taxon>
        <taxon>Desulfonema</taxon>
    </lineage>
</organism>
<dbReference type="GO" id="GO:0006420">
    <property type="term" value="P:arginyl-tRNA aminoacylation"/>
    <property type="evidence" value="ECO:0007669"/>
    <property type="project" value="InterPro"/>
</dbReference>
<sequence>MNNSLLLEIGTEEIPASYITPALNALSSTLLKKLTDARIAHGSARVFGTPRRLAVEIADVSDKQESVTTEVMGPPEKVGFDENGKPAVPARKFAEKLGISTDEISIKKTKKGSYLCATKTEEGLETNVFLQGILPDVIRSVPFPKTMKWADLNLQFARPVHWILALLGNDVIPFSLENIKSGNTTRGHRFMSPDTITVTTPGDYIERLRSAYVLADLEERKQIIEKEISKAAQEAGGRVLPDSELVDIVNNLVEYPVPVVGKFDEEFLEVPDEVLITAMREHQKYFAIIDENDKLMSCFIAVNNTQAKNMDLVAAGHGRVIRARLADAQFFYKGDLEASFDDWIEKLKGVLFQAKLGSMYKKIMRVREVAEFISDAAGQDSAVKEQAARAAMLCKADLVSQVVVEFPKLQGVMGRVYAGIKGEPDAVACAIEEHYRPTYSGGTLPETMTGAILAIADKIDSICGCFSAGLIPTGASDPYALRRQGIGIIQIMHEKGFSFSLKAMIEKSATLFGERRDRDVGETVSDVYTFLQNRISHLLAEEGFSKDVIASVTSVSVDNMPNVRNRVRALENLKSAPDFDPLAVAFKRVVNIIRKAGEAGETVGDVDKNLFEHESESALYAAYNAVKNKVSEDLDKGLFDQALLDIASLRDTVDAFFDGVLVMAEDTKIRNNRFALLKNIADLFGGFADFSKIST</sequence>
<evidence type="ECO:0000256" key="2">
    <source>
        <dbReference type="ARBA" id="ARBA00008226"/>
    </source>
</evidence>
<dbReference type="EC" id="6.1.1.14" evidence="10"/>
<protein>
    <recommendedName>
        <fullName evidence="10">Glycine--tRNA ligase beta subunit</fullName>
        <ecNumber evidence="10">6.1.1.14</ecNumber>
    </recommendedName>
    <alternativeName>
        <fullName evidence="10">Glycyl-tRNA synthetase beta subunit</fullName>
        <shortName evidence="10">GlyRS</shortName>
    </alternativeName>
</protein>
<evidence type="ECO:0000256" key="4">
    <source>
        <dbReference type="ARBA" id="ARBA00022598"/>
    </source>
</evidence>
<evidence type="ECO:0000256" key="10">
    <source>
        <dbReference type="HAMAP-Rule" id="MF_00255"/>
    </source>
</evidence>
<dbReference type="GO" id="GO:0006426">
    <property type="term" value="P:glycyl-tRNA aminoacylation"/>
    <property type="evidence" value="ECO:0007669"/>
    <property type="project" value="UniProtKB-UniRule"/>
</dbReference>
<comment type="subcellular location">
    <subcellularLocation>
        <location evidence="1 10">Cytoplasm</location>
    </subcellularLocation>
</comment>
<evidence type="ECO:0000256" key="7">
    <source>
        <dbReference type="ARBA" id="ARBA00022917"/>
    </source>
</evidence>
<proteinExistence type="inferred from homology"/>
<keyword evidence="7 10" id="KW-0648">Protein biosynthesis</keyword>
<dbReference type="Proteomes" id="UP000663722">
    <property type="component" value="Chromosome"/>
</dbReference>
<dbReference type="RefSeq" id="WP_207678072.1">
    <property type="nucleotide sequence ID" value="NZ_CP061800.1"/>
</dbReference>
<dbReference type="GO" id="GO:0004814">
    <property type="term" value="F:arginine-tRNA ligase activity"/>
    <property type="evidence" value="ECO:0007669"/>
    <property type="project" value="InterPro"/>
</dbReference>
<dbReference type="Pfam" id="PF02092">
    <property type="entry name" value="tRNA_synt_2f"/>
    <property type="match status" value="1"/>
</dbReference>
<evidence type="ECO:0000256" key="6">
    <source>
        <dbReference type="ARBA" id="ARBA00022840"/>
    </source>
</evidence>
<keyword evidence="4 10" id="KW-0436">Ligase</keyword>
<comment type="catalytic activity">
    <reaction evidence="9 10">
        <text>tRNA(Gly) + glycine + ATP = glycyl-tRNA(Gly) + AMP + diphosphate</text>
        <dbReference type="Rhea" id="RHEA:16013"/>
        <dbReference type="Rhea" id="RHEA-COMP:9664"/>
        <dbReference type="Rhea" id="RHEA-COMP:9683"/>
        <dbReference type="ChEBI" id="CHEBI:30616"/>
        <dbReference type="ChEBI" id="CHEBI:33019"/>
        <dbReference type="ChEBI" id="CHEBI:57305"/>
        <dbReference type="ChEBI" id="CHEBI:78442"/>
        <dbReference type="ChEBI" id="CHEBI:78522"/>
        <dbReference type="ChEBI" id="CHEBI:456215"/>
        <dbReference type="EC" id="6.1.1.14"/>
    </reaction>
</comment>
<dbReference type="InterPro" id="IPR006194">
    <property type="entry name" value="Gly-tRNA-synth_heterodimer"/>
</dbReference>
<dbReference type="NCBIfam" id="TIGR00211">
    <property type="entry name" value="glyS"/>
    <property type="match status" value="1"/>
</dbReference>
<accession>A0A975GQ35</accession>
<evidence type="ECO:0000256" key="3">
    <source>
        <dbReference type="ARBA" id="ARBA00022490"/>
    </source>
</evidence>
<dbReference type="InterPro" id="IPR015944">
    <property type="entry name" value="Gly-tRNA-synth_bsu"/>
</dbReference>
<evidence type="ECO:0000256" key="9">
    <source>
        <dbReference type="ARBA" id="ARBA00047937"/>
    </source>
</evidence>
<comment type="subunit">
    <text evidence="10">Tetramer of two alpha and two beta subunits.</text>
</comment>
<evidence type="ECO:0000259" key="11">
    <source>
        <dbReference type="Pfam" id="PF05746"/>
    </source>
</evidence>
<keyword evidence="13" id="KW-1185">Reference proteome</keyword>
<name>A0A975GQ35_9BACT</name>
<dbReference type="GO" id="GO:0005524">
    <property type="term" value="F:ATP binding"/>
    <property type="evidence" value="ECO:0007669"/>
    <property type="project" value="UniProtKB-UniRule"/>
</dbReference>
<dbReference type="PANTHER" id="PTHR30075">
    <property type="entry name" value="GLYCYL-TRNA SYNTHETASE"/>
    <property type="match status" value="1"/>
</dbReference>
<dbReference type="GO" id="GO:0004820">
    <property type="term" value="F:glycine-tRNA ligase activity"/>
    <property type="evidence" value="ECO:0007669"/>
    <property type="project" value="UniProtKB-UniRule"/>
</dbReference>
<gene>
    <name evidence="10 12" type="primary">glyS</name>
    <name evidence="12" type="ORF">dnm_055130</name>
</gene>
<dbReference type="PROSITE" id="PS50861">
    <property type="entry name" value="AA_TRNA_LIGASE_II_GLYAB"/>
    <property type="match status" value="1"/>
</dbReference>
<comment type="similarity">
    <text evidence="2 10">Belongs to the class-II aminoacyl-tRNA synthetase family.</text>
</comment>
<evidence type="ECO:0000256" key="5">
    <source>
        <dbReference type="ARBA" id="ARBA00022741"/>
    </source>
</evidence>
<reference evidence="12" key="1">
    <citation type="journal article" date="2021" name="Microb. Physiol.">
        <title>Proteogenomic Insights into the Physiology of Marine, Sulfate-Reducing, Filamentous Desulfonema limicola and Desulfonema magnum.</title>
        <authorList>
            <person name="Schnaars V."/>
            <person name="Wohlbrand L."/>
            <person name="Scheve S."/>
            <person name="Hinrichs C."/>
            <person name="Reinhardt R."/>
            <person name="Rabus R."/>
        </authorList>
    </citation>
    <scope>NUCLEOTIDE SEQUENCE</scope>
    <source>
        <strain evidence="12">4be13</strain>
    </source>
</reference>
<dbReference type="Pfam" id="PF05746">
    <property type="entry name" value="DALR_1"/>
    <property type="match status" value="1"/>
</dbReference>
<dbReference type="PRINTS" id="PR01045">
    <property type="entry name" value="TRNASYNTHGB"/>
</dbReference>
<evidence type="ECO:0000313" key="12">
    <source>
        <dbReference type="EMBL" id="QTA89459.1"/>
    </source>
</evidence>
<dbReference type="GO" id="GO:0005829">
    <property type="term" value="C:cytosol"/>
    <property type="evidence" value="ECO:0007669"/>
    <property type="project" value="TreeGrafter"/>
</dbReference>
<dbReference type="AlphaFoldDB" id="A0A975GQ35"/>
<feature type="domain" description="DALR anticodon binding" evidence="11">
    <location>
        <begin position="585"/>
        <end position="682"/>
    </location>
</feature>
<evidence type="ECO:0000256" key="8">
    <source>
        <dbReference type="ARBA" id="ARBA00023146"/>
    </source>
</evidence>
<keyword evidence="6 10" id="KW-0067">ATP-binding</keyword>
<dbReference type="KEGG" id="dmm:dnm_055130"/>
<dbReference type="HAMAP" id="MF_00255">
    <property type="entry name" value="Gly_tRNA_synth_beta"/>
    <property type="match status" value="1"/>
</dbReference>
<evidence type="ECO:0000313" key="13">
    <source>
        <dbReference type="Proteomes" id="UP000663722"/>
    </source>
</evidence>